<evidence type="ECO:0000256" key="2">
    <source>
        <dbReference type="ARBA" id="ARBA00022448"/>
    </source>
</evidence>
<evidence type="ECO:0000313" key="9">
    <source>
        <dbReference type="Proteomes" id="UP000003676"/>
    </source>
</evidence>
<dbReference type="HOGENOM" id="CLU_017087_0_0_7"/>
<evidence type="ECO:0000313" key="8">
    <source>
        <dbReference type="EMBL" id="EEB34406.1"/>
    </source>
</evidence>
<evidence type="ECO:0000256" key="5">
    <source>
        <dbReference type="ARBA" id="ARBA00023136"/>
    </source>
</evidence>
<proteinExistence type="predicted"/>
<dbReference type="InterPro" id="IPR011701">
    <property type="entry name" value="MFS"/>
</dbReference>
<dbReference type="PANTHER" id="PTHR23506:SF23">
    <property type="entry name" value="GH10249P"/>
    <property type="match status" value="1"/>
</dbReference>
<feature type="transmembrane region" description="Helical" evidence="6">
    <location>
        <begin position="196"/>
        <end position="216"/>
    </location>
</feature>
<dbReference type="InterPro" id="IPR020846">
    <property type="entry name" value="MFS_dom"/>
</dbReference>
<feature type="transmembrane region" description="Helical" evidence="6">
    <location>
        <begin position="621"/>
        <end position="639"/>
    </location>
</feature>
<dbReference type="InterPro" id="IPR036259">
    <property type="entry name" value="MFS_trans_sf"/>
</dbReference>
<evidence type="ECO:0000256" key="3">
    <source>
        <dbReference type="ARBA" id="ARBA00022692"/>
    </source>
</evidence>
<dbReference type="PROSITE" id="PS50850">
    <property type="entry name" value="MFS"/>
    <property type="match status" value="1"/>
</dbReference>
<dbReference type="Proteomes" id="UP000003676">
    <property type="component" value="Unassembled WGS sequence"/>
</dbReference>
<evidence type="ECO:0000256" key="1">
    <source>
        <dbReference type="ARBA" id="ARBA00004141"/>
    </source>
</evidence>
<reference evidence="8 9" key="1">
    <citation type="submission" date="2008-10" db="EMBL/GenBank/DDBJ databases">
        <title>Draft genome sequence of Desulvovibrio piger (ATCC 29098).</title>
        <authorList>
            <person name="Sudarsanam P."/>
            <person name="Ley R."/>
            <person name="Guruge J."/>
            <person name="Turnbaugh P.J."/>
            <person name="Mahowald M."/>
            <person name="Liep D."/>
            <person name="Gordon J."/>
        </authorList>
    </citation>
    <scope>NUCLEOTIDE SEQUENCE [LARGE SCALE GENOMIC DNA]</scope>
    <source>
        <strain evidence="8 9">ATCC 29098</strain>
    </source>
</reference>
<comment type="subcellular location">
    <subcellularLocation>
        <location evidence="1">Membrane</location>
        <topology evidence="1">Multi-pass membrane protein</topology>
    </subcellularLocation>
</comment>
<feature type="transmembrane region" description="Helical" evidence="6">
    <location>
        <begin position="382"/>
        <end position="406"/>
    </location>
</feature>
<gene>
    <name evidence="8" type="ORF">DESPIG_00679</name>
</gene>
<sequence length="771" mass="83005">MDRHKPLGRILTGWIAILLCSLLLYDALLYSSLRTATREGTQASASVAATALKSRMAIGIRFGKKLETYHNVDRLLASVGQAADMPLAVLDARGKALHHWGRFPLLPDISDRLPQTGKETILSLKDGELLLAPIADRDERIVGHIAVWMPSRSLDATLQDLFRQQLLFQGGLALAGILLLSLCLGLRRSGGMPRNLCIAVFLLLMLGNGTLALHAVSRQYTQGLRNDAAHTGAILTEDLNRLLLVGVSLDDASRLSAYLTRAATAHGEDLVLEVLAPSGKVFASSHASGPLPELLPRGEEFPLLELASSFSVSGDSPEQGWKLRASLTRGPWLERLIANGLDILTLVVISLIFMVEMFLLLSRSLEARLQGTTQTHAHRSALFRPLMFVFILAMDMTISFIPLRMAELTTSGMLPRDVLLGLPISAEMGMTGLSVLIAGTWMKRKGARPPLMTGIICMALGYLASMLAWNPWLFIAARALVGLGYGLSLLTAQAYTVRDGKLADMFAGVYAGSLCGSALGAMLAERLGYGPVFVISAVILACLALVPLRLLRGQEERADAQEEAPTARLTLPQIRRLLADRHFLAFILLALLPSALLCVGFLNYFLPVFLKQADVAQSNIGRIYMLNCLIVIYSGPLFARLVGNSLHKGPLLFWAGILSALSVACFCILPPLPASVAGSILLGLATGLNIPAQSEFLLELDIARAIGVDQAMSLLDALQRVGQVIGPVCVGAVMAIMSVDDAARWAGIILVAISLLFLLLVRPARHTGDRA</sequence>
<feature type="transmembrane region" description="Helical" evidence="6">
    <location>
        <begin position="583"/>
        <end position="606"/>
    </location>
</feature>
<keyword evidence="5 6" id="KW-0472">Membrane</keyword>
<organism evidence="8 9">
    <name type="scientific">Desulfovibrio piger ATCC 29098</name>
    <dbReference type="NCBI Taxonomy" id="411464"/>
    <lineage>
        <taxon>Bacteria</taxon>
        <taxon>Pseudomonadati</taxon>
        <taxon>Thermodesulfobacteriota</taxon>
        <taxon>Desulfovibrionia</taxon>
        <taxon>Desulfovibrionales</taxon>
        <taxon>Desulfovibrionaceae</taxon>
        <taxon>Desulfovibrio</taxon>
    </lineage>
</organism>
<dbReference type="GO" id="GO:0016020">
    <property type="term" value="C:membrane"/>
    <property type="evidence" value="ECO:0007669"/>
    <property type="project" value="UniProtKB-SubCell"/>
</dbReference>
<evidence type="ECO:0000256" key="4">
    <source>
        <dbReference type="ARBA" id="ARBA00022989"/>
    </source>
</evidence>
<evidence type="ECO:0000259" key="7">
    <source>
        <dbReference type="PROSITE" id="PS50850"/>
    </source>
</evidence>
<dbReference type="AlphaFoldDB" id="B6WRI8"/>
<feature type="transmembrane region" description="Helical" evidence="6">
    <location>
        <begin position="502"/>
        <end position="523"/>
    </location>
</feature>
<feature type="transmembrane region" description="Helical" evidence="6">
    <location>
        <begin position="166"/>
        <end position="184"/>
    </location>
</feature>
<feature type="transmembrane region" description="Helical" evidence="6">
    <location>
        <begin position="475"/>
        <end position="495"/>
    </location>
</feature>
<feature type="transmembrane region" description="Helical" evidence="6">
    <location>
        <begin position="651"/>
        <end position="672"/>
    </location>
</feature>
<dbReference type="SUPFAM" id="SSF103473">
    <property type="entry name" value="MFS general substrate transporter"/>
    <property type="match status" value="1"/>
</dbReference>
<feature type="transmembrane region" description="Helical" evidence="6">
    <location>
        <begin position="742"/>
        <end position="761"/>
    </location>
</feature>
<comment type="caution">
    <text evidence="8">The sequence shown here is derived from an EMBL/GenBank/DDBJ whole genome shotgun (WGS) entry which is preliminary data.</text>
</comment>
<dbReference type="eggNOG" id="COG2814">
    <property type="taxonomic scope" value="Bacteria"/>
</dbReference>
<dbReference type="GO" id="GO:0022857">
    <property type="term" value="F:transmembrane transporter activity"/>
    <property type="evidence" value="ECO:0007669"/>
    <property type="project" value="InterPro"/>
</dbReference>
<keyword evidence="4 6" id="KW-1133">Transmembrane helix</keyword>
<dbReference type="PANTHER" id="PTHR23506">
    <property type="entry name" value="GH10249P"/>
    <property type="match status" value="1"/>
</dbReference>
<dbReference type="InterPro" id="IPR050930">
    <property type="entry name" value="MFS_Vesicular_Transporter"/>
</dbReference>
<protein>
    <submittedName>
        <fullName evidence="8">Transporter, major facilitator family protein</fullName>
    </submittedName>
</protein>
<feature type="transmembrane region" description="Helical" evidence="6">
    <location>
        <begin position="529"/>
        <end position="548"/>
    </location>
</feature>
<feature type="transmembrane region" description="Helical" evidence="6">
    <location>
        <begin position="451"/>
        <end position="469"/>
    </location>
</feature>
<feature type="transmembrane region" description="Helical" evidence="6">
    <location>
        <begin position="7"/>
        <end position="25"/>
    </location>
</feature>
<dbReference type="Pfam" id="PF07690">
    <property type="entry name" value="MFS_1"/>
    <property type="match status" value="1"/>
</dbReference>
<keyword evidence="2" id="KW-0813">Transport</keyword>
<dbReference type="Gene3D" id="1.20.1250.20">
    <property type="entry name" value="MFS general substrate transporter like domains"/>
    <property type="match status" value="1"/>
</dbReference>
<keyword evidence="3 6" id="KW-0812">Transmembrane</keyword>
<feature type="transmembrane region" description="Helical" evidence="6">
    <location>
        <begin position="336"/>
        <end position="361"/>
    </location>
</feature>
<dbReference type="STRING" id="901.DESPIGER_0384"/>
<dbReference type="EMBL" id="ABXU01000023">
    <property type="protein sequence ID" value="EEB34406.1"/>
    <property type="molecule type" value="Genomic_DNA"/>
</dbReference>
<feature type="domain" description="Major facilitator superfamily (MFS) profile" evidence="7">
    <location>
        <begin position="381"/>
        <end position="766"/>
    </location>
</feature>
<feature type="transmembrane region" description="Helical" evidence="6">
    <location>
        <begin position="418"/>
        <end position="439"/>
    </location>
</feature>
<name>B6WRI8_9BACT</name>
<evidence type="ECO:0000256" key="6">
    <source>
        <dbReference type="SAM" id="Phobius"/>
    </source>
</evidence>
<reference evidence="8 9" key="2">
    <citation type="submission" date="2008-10" db="EMBL/GenBank/DDBJ databases">
        <authorList>
            <person name="Fulton L."/>
            <person name="Clifton S."/>
            <person name="Fulton B."/>
            <person name="Xu J."/>
            <person name="Minx P."/>
            <person name="Pepin K.H."/>
            <person name="Johnson M."/>
            <person name="Bhonagiri V."/>
            <person name="Nash W.E."/>
            <person name="Mardis E.R."/>
            <person name="Wilson R.K."/>
        </authorList>
    </citation>
    <scope>NUCLEOTIDE SEQUENCE [LARGE SCALE GENOMIC DNA]</scope>
    <source>
        <strain evidence="8 9">ATCC 29098</strain>
    </source>
</reference>
<accession>B6WRI8</accession>